<evidence type="ECO:0000256" key="1">
    <source>
        <dbReference type="SAM" id="SignalP"/>
    </source>
</evidence>
<dbReference type="Proteomes" id="UP001549363">
    <property type="component" value="Unassembled WGS sequence"/>
</dbReference>
<sequence length="163" mass="17860">MKFTKLAAISALTLALAGTSMASAMADEKETINTNIQENEESIIDSNHEEYFGSDSWKWVRSGMASYINQPLVNGEFKNSFQVGTSKYDIRYNIANRGSNNFTWKIYTPGGSIWSSGTLKPGESKTYTAWADLDSIPVGEYKISIISSNGGPGAFDFAVRSLN</sequence>
<dbReference type="RefSeq" id="WP_354473128.1">
    <property type="nucleotide sequence ID" value="NZ_JBEPSB010000035.1"/>
</dbReference>
<organism evidence="2 3">
    <name type="scientific">Lysinibacillus parviboronicapiens</name>
    <dbReference type="NCBI Taxonomy" id="436516"/>
    <lineage>
        <taxon>Bacteria</taxon>
        <taxon>Bacillati</taxon>
        <taxon>Bacillota</taxon>
        <taxon>Bacilli</taxon>
        <taxon>Bacillales</taxon>
        <taxon>Bacillaceae</taxon>
        <taxon>Lysinibacillus</taxon>
    </lineage>
</organism>
<feature type="chain" id="PRO_5045256812" evidence="1">
    <location>
        <begin position="27"/>
        <end position="163"/>
    </location>
</feature>
<dbReference type="EMBL" id="JBEPSB010000035">
    <property type="protein sequence ID" value="MET4563242.1"/>
    <property type="molecule type" value="Genomic_DNA"/>
</dbReference>
<keyword evidence="1" id="KW-0732">Signal</keyword>
<gene>
    <name evidence="2" type="ORF">ABIA69_004436</name>
</gene>
<protein>
    <submittedName>
        <fullName evidence="2">Uncharacterized protein</fullName>
    </submittedName>
</protein>
<proteinExistence type="predicted"/>
<evidence type="ECO:0000313" key="2">
    <source>
        <dbReference type="EMBL" id="MET4563242.1"/>
    </source>
</evidence>
<name>A0ABV2PQL8_9BACI</name>
<evidence type="ECO:0000313" key="3">
    <source>
        <dbReference type="Proteomes" id="UP001549363"/>
    </source>
</evidence>
<feature type="signal peptide" evidence="1">
    <location>
        <begin position="1"/>
        <end position="26"/>
    </location>
</feature>
<comment type="caution">
    <text evidence="2">The sequence shown here is derived from an EMBL/GenBank/DDBJ whole genome shotgun (WGS) entry which is preliminary data.</text>
</comment>
<reference evidence="2 3" key="1">
    <citation type="submission" date="2024-06" db="EMBL/GenBank/DDBJ databases">
        <title>Sorghum-associated microbial communities from plants grown in Nebraska, USA.</title>
        <authorList>
            <person name="Schachtman D."/>
        </authorList>
    </citation>
    <scope>NUCLEOTIDE SEQUENCE [LARGE SCALE GENOMIC DNA]</scope>
    <source>
        <strain evidence="2 3">736</strain>
    </source>
</reference>
<keyword evidence="3" id="KW-1185">Reference proteome</keyword>
<accession>A0ABV2PQL8</accession>